<evidence type="ECO:0000256" key="2">
    <source>
        <dbReference type="ARBA" id="ARBA00022723"/>
    </source>
</evidence>
<evidence type="ECO:0000256" key="5">
    <source>
        <dbReference type="ARBA" id="ARBA00022833"/>
    </source>
</evidence>
<feature type="domain" description="C2H2-type" evidence="9">
    <location>
        <begin position="266"/>
        <end position="286"/>
    </location>
</feature>
<dbReference type="PROSITE" id="PS50157">
    <property type="entry name" value="ZINC_FINGER_C2H2_2"/>
    <property type="match status" value="3"/>
</dbReference>
<dbReference type="PANTHER" id="PTHR23226">
    <property type="entry name" value="ZINC FINGER AND SCAN DOMAIN-CONTAINING"/>
    <property type="match status" value="1"/>
</dbReference>
<feature type="region of interest" description="Disordered" evidence="8">
    <location>
        <begin position="115"/>
        <end position="172"/>
    </location>
</feature>
<feature type="region of interest" description="Disordered" evidence="8">
    <location>
        <begin position="53"/>
        <end position="96"/>
    </location>
</feature>
<keyword evidence="5" id="KW-0862">Zinc</keyword>
<dbReference type="Ensembl" id="ENSCCET00000005314.1">
    <property type="protein sequence ID" value="ENSCCEP00000003143.1"/>
    <property type="gene ID" value="ENSCCEG00000003540.1"/>
</dbReference>
<feature type="compositionally biased region" description="Low complexity" evidence="8">
    <location>
        <begin position="64"/>
        <end position="82"/>
    </location>
</feature>
<proteinExistence type="predicted"/>
<accession>A0A8C0U282</accession>
<dbReference type="PANTHER" id="PTHR23226:SF416">
    <property type="entry name" value="FI01424P"/>
    <property type="match status" value="1"/>
</dbReference>
<dbReference type="InterPro" id="IPR036236">
    <property type="entry name" value="Znf_C2H2_sf"/>
</dbReference>
<evidence type="ECO:0000313" key="10">
    <source>
        <dbReference type="Ensembl" id="ENSCCEP00000003143.1"/>
    </source>
</evidence>
<evidence type="ECO:0000313" key="11">
    <source>
        <dbReference type="Proteomes" id="UP000694410"/>
    </source>
</evidence>
<protein>
    <recommendedName>
        <fullName evidence="9">C2H2-type domain-containing protein</fullName>
    </recommendedName>
</protein>
<comment type="subcellular location">
    <subcellularLocation>
        <location evidence="1">Nucleus</location>
    </subcellularLocation>
</comment>
<evidence type="ECO:0000256" key="6">
    <source>
        <dbReference type="ARBA" id="ARBA00023242"/>
    </source>
</evidence>
<organism evidence="10 11">
    <name type="scientific">Cyanistes caeruleus</name>
    <name type="common">Eurasian blue tit</name>
    <name type="synonym">Parus caeruleus</name>
    <dbReference type="NCBI Taxonomy" id="156563"/>
    <lineage>
        <taxon>Eukaryota</taxon>
        <taxon>Metazoa</taxon>
        <taxon>Chordata</taxon>
        <taxon>Craniata</taxon>
        <taxon>Vertebrata</taxon>
        <taxon>Euteleostomi</taxon>
        <taxon>Archelosauria</taxon>
        <taxon>Archosauria</taxon>
        <taxon>Dinosauria</taxon>
        <taxon>Saurischia</taxon>
        <taxon>Theropoda</taxon>
        <taxon>Coelurosauria</taxon>
        <taxon>Aves</taxon>
        <taxon>Neognathae</taxon>
        <taxon>Neoaves</taxon>
        <taxon>Telluraves</taxon>
        <taxon>Australaves</taxon>
        <taxon>Passeriformes</taxon>
        <taxon>Paridae</taxon>
        <taxon>Cyanistes</taxon>
    </lineage>
</organism>
<dbReference type="GO" id="GO:0005634">
    <property type="term" value="C:nucleus"/>
    <property type="evidence" value="ECO:0007669"/>
    <property type="project" value="UniProtKB-SubCell"/>
</dbReference>
<dbReference type="GO" id="GO:0008270">
    <property type="term" value="F:zinc ion binding"/>
    <property type="evidence" value="ECO:0007669"/>
    <property type="project" value="UniProtKB-KW"/>
</dbReference>
<dbReference type="AlphaFoldDB" id="A0A8C0U282"/>
<reference evidence="10" key="1">
    <citation type="submission" date="2025-08" db="UniProtKB">
        <authorList>
            <consortium name="Ensembl"/>
        </authorList>
    </citation>
    <scope>IDENTIFICATION</scope>
</reference>
<keyword evidence="3" id="KW-0677">Repeat</keyword>
<dbReference type="GO" id="GO:0000981">
    <property type="term" value="F:DNA-binding transcription factor activity, RNA polymerase II-specific"/>
    <property type="evidence" value="ECO:0007669"/>
    <property type="project" value="TreeGrafter"/>
</dbReference>
<evidence type="ECO:0000259" key="9">
    <source>
        <dbReference type="PROSITE" id="PS50157"/>
    </source>
</evidence>
<feature type="compositionally biased region" description="Pro residues" evidence="8">
    <location>
        <begin position="117"/>
        <end position="127"/>
    </location>
</feature>
<reference evidence="10" key="2">
    <citation type="submission" date="2025-09" db="UniProtKB">
        <authorList>
            <consortium name="Ensembl"/>
        </authorList>
    </citation>
    <scope>IDENTIFICATION</scope>
</reference>
<dbReference type="GO" id="GO:0000978">
    <property type="term" value="F:RNA polymerase II cis-regulatory region sequence-specific DNA binding"/>
    <property type="evidence" value="ECO:0007669"/>
    <property type="project" value="TreeGrafter"/>
</dbReference>
<evidence type="ECO:0000256" key="3">
    <source>
        <dbReference type="ARBA" id="ARBA00022737"/>
    </source>
</evidence>
<dbReference type="Pfam" id="PF00096">
    <property type="entry name" value="zf-C2H2"/>
    <property type="match status" value="1"/>
</dbReference>
<keyword evidence="6" id="KW-0539">Nucleus</keyword>
<dbReference type="Gene3D" id="3.30.160.60">
    <property type="entry name" value="Classic Zinc Finger"/>
    <property type="match status" value="3"/>
</dbReference>
<evidence type="ECO:0000256" key="7">
    <source>
        <dbReference type="PROSITE-ProRule" id="PRU00042"/>
    </source>
</evidence>
<dbReference type="InterPro" id="IPR013087">
    <property type="entry name" value="Znf_C2H2_type"/>
</dbReference>
<evidence type="ECO:0000256" key="1">
    <source>
        <dbReference type="ARBA" id="ARBA00004123"/>
    </source>
</evidence>
<feature type="domain" description="C2H2-type" evidence="9">
    <location>
        <begin position="315"/>
        <end position="342"/>
    </location>
</feature>
<keyword evidence="4 7" id="KW-0863">Zinc-finger</keyword>
<sequence length="346" mass="36217">MGGNPGVLGSAGNIPSSSQPGLNCPLQAPTHCQDDPTSAISVPASAAIPGIPQPSLCSPLLHLPRGAPRAGSPQPGSPASPRLDLQPPIFPVSLSFSPGQVPPARSVWEQLRAPRCPSQPVPDPSPLLPWTVRGLGTGKSPGDPTGGGAPNPAQGALRRKDPPCARKAAGDPAGALSWWSMSSFRMGRTASPTASVTSASTLGRGPTSVLSVGRSFRPAPLSSSTSGFTQKRGPSAALTVGRASITIPTLIGTGASTLGRDLSNVKSFRNSSYLTIHQRTHTGERPYECGECGMTFSQRSQLTIHQRIQTGERPYECPECGNGFHTSSRLLQHQWIHTEERDLRET</sequence>
<feature type="compositionally biased region" description="Gly residues" evidence="8">
    <location>
        <begin position="135"/>
        <end position="149"/>
    </location>
</feature>
<feature type="region of interest" description="Disordered" evidence="8">
    <location>
        <begin position="1"/>
        <end position="40"/>
    </location>
</feature>
<dbReference type="FunFam" id="3.30.160.60:FF:000295">
    <property type="entry name" value="zinc finger protein 19"/>
    <property type="match status" value="1"/>
</dbReference>
<dbReference type="PROSITE" id="PS00028">
    <property type="entry name" value="ZINC_FINGER_C2H2_1"/>
    <property type="match status" value="1"/>
</dbReference>
<keyword evidence="2" id="KW-0479">Metal-binding</keyword>
<dbReference type="SUPFAM" id="SSF57667">
    <property type="entry name" value="beta-beta-alpha zinc fingers"/>
    <property type="match status" value="1"/>
</dbReference>
<evidence type="ECO:0000256" key="8">
    <source>
        <dbReference type="SAM" id="MobiDB-lite"/>
    </source>
</evidence>
<feature type="domain" description="C2H2-type" evidence="9">
    <location>
        <begin position="287"/>
        <end position="314"/>
    </location>
</feature>
<dbReference type="FunFam" id="3.30.160.60:FF:002343">
    <property type="entry name" value="Zinc finger protein 33A"/>
    <property type="match status" value="1"/>
</dbReference>
<evidence type="ECO:0000256" key="4">
    <source>
        <dbReference type="ARBA" id="ARBA00022771"/>
    </source>
</evidence>
<dbReference type="SMART" id="SM00355">
    <property type="entry name" value="ZnF_C2H2"/>
    <property type="match status" value="2"/>
</dbReference>
<name>A0A8C0U282_CYACU</name>
<dbReference type="Proteomes" id="UP000694410">
    <property type="component" value="Unplaced"/>
</dbReference>
<keyword evidence="11" id="KW-1185">Reference proteome</keyword>
<feature type="region of interest" description="Disordered" evidence="8">
    <location>
        <begin position="193"/>
        <end position="236"/>
    </location>
</feature>